<gene>
    <name evidence="3" type="ORF">F9L07_10865</name>
</gene>
<protein>
    <submittedName>
        <fullName evidence="3">HNH endonuclease</fullName>
    </submittedName>
</protein>
<feature type="region of interest" description="Disordered" evidence="1">
    <location>
        <begin position="1"/>
        <end position="27"/>
    </location>
</feature>
<keyword evidence="3" id="KW-0378">Hydrolase</keyword>
<dbReference type="AlphaFoldDB" id="A0A7J5E604"/>
<name>A0A7J5E604_NOCSI</name>
<dbReference type="Gene3D" id="1.10.30.50">
    <property type="match status" value="1"/>
</dbReference>
<proteinExistence type="predicted"/>
<sequence length="99" mass="10583">MRKHAISDTGNLSDSSHEPVPRGQITVASGRHSLVPYDVATPVRRACGVAPSTGADPVIPVADGGAHHIDNGQGWCEPCHGAKTRRENGVRNRRRSRRG</sequence>
<dbReference type="Pfam" id="PF01844">
    <property type="entry name" value="HNH"/>
    <property type="match status" value="1"/>
</dbReference>
<dbReference type="InterPro" id="IPR002711">
    <property type="entry name" value="HNH"/>
</dbReference>
<dbReference type="GO" id="GO:0004519">
    <property type="term" value="F:endonuclease activity"/>
    <property type="evidence" value="ECO:0007669"/>
    <property type="project" value="UniProtKB-KW"/>
</dbReference>
<dbReference type="GO" id="GO:0003676">
    <property type="term" value="F:nucleic acid binding"/>
    <property type="evidence" value="ECO:0007669"/>
    <property type="project" value="InterPro"/>
</dbReference>
<comment type="caution">
    <text evidence="3">The sequence shown here is derived from an EMBL/GenBank/DDBJ whole genome shotgun (WGS) entry which is preliminary data.</text>
</comment>
<dbReference type="GO" id="GO:0008270">
    <property type="term" value="F:zinc ion binding"/>
    <property type="evidence" value="ECO:0007669"/>
    <property type="project" value="InterPro"/>
</dbReference>
<evidence type="ECO:0000256" key="1">
    <source>
        <dbReference type="SAM" id="MobiDB-lite"/>
    </source>
</evidence>
<dbReference type="EMBL" id="WBVM01000001">
    <property type="protein sequence ID" value="KAB2813497.1"/>
    <property type="molecule type" value="Genomic_DNA"/>
</dbReference>
<dbReference type="Proteomes" id="UP000449906">
    <property type="component" value="Unassembled WGS sequence"/>
</dbReference>
<keyword evidence="3" id="KW-0255">Endonuclease</keyword>
<evidence type="ECO:0000313" key="4">
    <source>
        <dbReference type="Proteomes" id="UP000449906"/>
    </source>
</evidence>
<keyword evidence="3" id="KW-0540">Nuclease</keyword>
<reference evidence="3 4" key="1">
    <citation type="submission" date="2019-09" db="EMBL/GenBank/DDBJ databases">
        <title>Pimelobacter sp. isolated from Paulinella.</title>
        <authorList>
            <person name="Jeong S.E."/>
        </authorList>
    </citation>
    <scope>NUCLEOTIDE SEQUENCE [LARGE SCALE GENOMIC DNA]</scope>
    <source>
        <strain evidence="3 4">Pch-N</strain>
    </source>
</reference>
<accession>A0A7J5E604</accession>
<organism evidence="3 4">
    <name type="scientific">Nocardioides simplex</name>
    <name type="common">Arthrobacter simplex</name>
    <dbReference type="NCBI Taxonomy" id="2045"/>
    <lineage>
        <taxon>Bacteria</taxon>
        <taxon>Bacillati</taxon>
        <taxon>Actinomycetota</taxon>
        <taxon>Actinomycetes</taxon>
        <taxon>Propionibacteriales</taxon>
        <taxon>Nocardioidaceae</taxon>
        <taxon>Pimelobacter</taxon>
    </lineage>
</organism>
<feature type="domain" description="HNH" evidence="2">
    <location>
        <begin position="58"/>
        <end position="86"/>
    </location>
</feature>
<evidence type="ECO:0000259" key="2">
    <source>
        <dbReference type="Pfam" id="PF01844"/>
    </source>
</evidence>
<evidence type="ECO:0000313" key="3">
    <source>
        <dbReference type="EMBL" id="KAB2813497.1"/>
    </source>
</evidence>